<dbReference type="InterPro" id="IPR050211">
    <property type="entry name" value="FOX_domain-containing"/>
</dbReference>
<organism evidence="6 7">
    <name type="scientific">Powellomyces hirtus</name>
    <dbReference type="NCBI Taxonomy" id="109895"/>
    <lineage>
        <taxon>Eukaryota</taxon>
        <taxon>Fungi</taxon>
        <taxon>Fungi incertae sedis</taxon>
        <taxon>Chytridiomycota</taxon>
        <taxon>Chytridiomycota incertae sedis</taxon>
        <taxon>Chytridiomycetes</taxon>
        <taxon>Spizellomycetales</taxon>
        <taxon>Powellomycetaceae</taxon>
        <taxon>Powellomyces</taxon>
    </lineage>
</organism>
<dbReference type="PRINTS" id="PR00053">
    <property type="entry name" value="FORKHEAD"/>
</dbReference>
<dbReference type="GO" id="GO:0000981">
    <property type="term" value="F:DNA-binding transcription factor activity, RNA polymerase II-specific"/>
    <property type="evidence" value="ECO:0007669"/>
    <property type="project" value="TreeGrafter"/>
</dbReference>
<name>A0A507E5G8_9FUNG</name>
<dbReference type="CDD" id="cd00059">
    <property type="entry name" value="FH_FOX"/>
    <property type="match status" value="1"/>
</dbReference>
<keyword evidence="7" id="KW-1185">Reference proteome</keyword>
<dbReference type="InterPro" id="IPR036388">
    <property type="entry name" value="WH-like_DNA-bd_sf"/>
</dbReference>
<dbReference type="STRING" id="109895.A0A507E5G8"/>
<feature type="DNA-binding region" description="Fork-head" evidence="3">
    <location>
        <begin position="260"/>
        <end position="343"/>
    </location>
</feature>
<evidence type="ECO:0000256" key="4">
    <source>
        <dbReference type="SAM" id="MobiDB-lite"/>
    </source>
</evidence>
<dbReference type="GO" id="GO:0009653">
    <property type="term" value="P:anatomical structure morphogenesis"/>
    <property type="evidence" value="ECO:0007669"/>
    <property type="project" value="TreeGrafter"/>
</dbReference>
<keyword evidence="2 3" id="KW-0539">Nucleus</keyword>
<evidence type="ECO:0000256" key="1">
    <source>
        <dbReference type="ARBA" id="ARBA00023125"/>
    </source>
</evidence>
<evidence type="ECO:0000256" key="2">
    <source>
        <dbReference type="ARBA" id="ARBA00023242"/>
    </source>
</evidence>
<dbReference type="PANTHER" id="PTHR11829">
    <property type="entry name" value="FORKHEAD BOX PROTEIN"/>
    <property type="match status" value="1"/>
</dbReference>
<dbReference type="SUPFAM" id="SSF46785">
    <property type="entry name" value="Winged helix' DNA-binding domain"/>
    <property type="match status" value="1"/>
</dbReference>
<keyword evidence="1 3" id="KW-0238">DNA-binding</keyword>
<dbReference type="Proteomes" id="UP000318582">
    <property type="component" value="Unassembled WGS sequence"/>
</dbReference>
<evidence type="ECO:0000313" key="7">
    <source>
        <dbReference type="Proteomes" id="UP000318582"/>
    </source>
</evidence>
<evidence type="ECO:0000313" key="6">
    <source>
        <dbReference type="EMBL" id="TPX59102.1"/>
    </source>
</evidence>
<dbReference type="PROSITE" id="PS00658">
    <property type="entry name" value="FORK_HEAD_2"/>
    <property type="match status" value="1"/>
</dbReference>
<proteinExistence type="predicted"/>
<dbReference type="EMBL" id="QEAQ01000029">
    <property type="protein sequence ID" value="TPX59102.1"/>
    <property type="molecule type" value="Genomic_DNA"/>
</dbReference>
<feature type="compositionally biased region" description="Polar residues" evidence="4">
    <location>
        <begin position="353"/>
        <end position="367"/>
    </location>
</feature>
<dbReference type="PROSITE" id="PS50039">
    <property type="entry name" value="FORK_HEAD_3"/>
    <property type="match status" value="1"/>
</dbReference>
<dbReference type="InterPro" id="IPR036390">
    <property type="entry name" value="WH_DNA-bd_sf"/>
</dbReference>
<dbReference type="GO" id="GO:0030154">
    <property type="term" value="P:cell differentiation"/>
    <property type="evidence" value="ECO:0007669"/>
    <property type="project" value="TreeGrafter"/>
</dbReference>
<protein>
    <recommendedName>
        <fullName evidence="5">Fork-head domain-containing protein</fullName>
    </recommendedName>
</protein>
<dbReference type="PANTHER" id="PTHR11829:SF411">
    <property type="entry name" value="FORKHEAD BOX PROTEIN L2"/>
    <property type="match status" value="1"/>
</dbReference>
<dbReference type="InterPro" id="IPR001766">
    <property type="entry name" value="Fork_head_dom"/>
</dbReference>
<feature type="domain" description="Fork-head" evidence="5">
    <location>
        <begin position="260"/>
        <end position="343"/>
    </location>
</feature>
<evidence type="ECO:0000259" key="5">
    <source>
        <dbReference type="PROSITE" id="PS50039"/>
    </source>
</evidence>
<reference evidence="6 7" key="1">
    <citation type="journal article" date="2019" name="Sci. Rep.">
        <title>Comparative genomics of chytrid fungi reveal insights into the obligate biotrophic and pathogenic lifestyle of Synchytrium endobioticum.</title>
        <authorList>
            <person name="van de Vossenberg B.T.L.H."/>
            <person name="Warris S."/>
            <person name="Nguyen H.D.T."/>
            <person name="van Gent-Pelzer M.P.E."/>
            <person name="Joly D.L."/>
            <person name="van de Geest H.C."/>
            <person name="Bonants P.J.M."/>
            <person name="Smith D.S."/>
            <person name="Levesque C.A."/>
            <person name="van der Lee T.A.J."/>
        </authorList>
    </citation>
    <scope>NUCLEOTIDE SEQUENCE [LARGE SCALE GENOMIC DNA]</scope>
    <source>
        <strain evidence="6 7">CBS 809.83</strain>
    </source>
</reference>
<dbReference type="AlphaFoldDB" id="A0A507E5G8"/>
<dbReference type="InterPro" id="IPR030456">
    <property type="entry name" value="TF_fork_head_CS_2"/>
</dbReference>
<dbReference type="Pfam" id="PF00250">
    <property type="entry name" value="Forkhead"/>
    <property type="match status" value="1"/>
</dbReference>
<evidence type="ECO:0000256" key="3">
    <source>
        <dbReference type="PROSITE-ProRule" id="PRU00089"/>
    </source>
</evidence>
<sequence length="423" mass="45836">MVTQSIIAAEGLNNPSLYNLHSSTQPSFTSINEHPISAFSDGFALLLAAAAAYEDDQPTFVDPIHVQNAPITPPGSPYHSTDSCVGNNSGPGGDILVVGDVSKSISIGHGDSFTINLLLNNGSVCPPQLGFLLIEWNPVIHAFELRVFGSGVVSVGLFNHFGEKNPPAVLETMTRFKFQNWTFCFFKPVGVGAPHGLSFSSASYLPSPVLSPTTSTSKFDLRTPPLARGLVPSASPFIDLVASVAESTSGLHGSSTVLPRPNIPWANMIIRAFKSSGKRELLVSEIYDTIILTHPYYAARRNNKNWRNAVRHALSVNTCFFRLNGNEYKCGLWGYHEKLGPTTCRKGRRRQQEPQAQHSTSSSRLSNINVTDVSHQQFATMALPPPLRRSAGLDVAGTTQCSGNSALDWDMKMRLAPVPSLHP</sequence>
<dbReference type="GO" id="GO:0005634">
    <property type="term" value="C:nucleus"/>
    <property type="evidence" value="ECO:0007669"/>
    <property type="project" value="UniProtKB-SubCell"/>
</dbReference>
<dbReference type="GO" id="GO:0000978">
    <property type="term" value="F:RNA polymerase II cis-regulatory region sequence-specific DNA binding"/>
    <property type="evidence" value="ECO:0007669"/>
    <property type="project" value="TreeGrafter"/>
</dbReference>
<dbReference type="SMART" id="SM00339">
    <property type="entry name" value="FH"/>
    <property type="match status" value="1"/>
</dbReference>
<comment type="caution">
    <text evidence="6">The sequence shown here is derived from an EMBL/GenBank/DDBJ whole genome shotgun (WGS) entry which is preliminary data.</text>
</comment>
<accession>A0A507E5G8</accession>
<comment type="subcellular location">
    <subcellularLocation>
        <location evidence="3">Nucleus</location>
    </subcellularLocation>
</comment>
<gene>
    <name evidence="6" type="ORF">PhCBS80983_g02739</name>
</gene>
<dbReference type="Gene3D" id="1.10.10.10">
    <property type="entry name" value="Winged helix-like DNA-binding domain superfamily/Winged helix DNA-binding domain"/>
    <property type="match status" value="1"/>
</dbReference>
<feature type="region of interest" description="Disordered" evidence="4">
    <location>
        <begin position="345"/>
        <end position="367"/>
    </location>
</feature>